<protein>
    <submittedName>
        <fullName evidence="5">HU family DNA-binding protein</fullName>
    </submittedName>
</protein>
<accession>A0A7V5J0Y1</accession>
<evidence type="ECO:0000256" key="3">
    <source>
        <dbReference type="ARBA" id="ARBA00023125"/>
    </source>
</evidence>
<dbReference type="InterPro" id="IPR020816">
    <property type="entry name" value="Histone-like_DNA-bd_CS"/>
</dbReference>
<dbReference type="Proteomes" id="UP000886106">
    <property type="component" value="Unassembled WGS sequence"/>
</dbReference>
<dbReference type="PRINTS" id="PR01727">
    <property type="entry name" value="DNABINDINGHU"/>
</dbReference>
<proteinExistence type="inferred from homology"/>
<dbReference type="GO" id="GO:0030527">
    <property type="term" value="F:structural constituent of chromatin"/>
    <property type="evidence" value="ECO:0007669"/>
    <property type="project" value="InterPro"/>
</dbReference>
<keyword evidence="2" id="KW-0226">DNA condensation</keyword>
<sequence>MTKTQLVAAVAQSAGLTKAEAQRVVEAVFASVRDALARGDRVTITGFGTFEVRNRKARTGRNPQTGEAIQIPAQRIAAFRAGKSLKDAVR</sequence>
<dbReference type="SMART" id="SM00411">
    <property type="entry name" value="BHL"/>
    <property type="match status" value="1"/>
</dbReference>
<dbReference type="FunFam" id="4.10.520.10:FF:000001">
    <property type="entry name" value="DNA-binding protein HU"/>
    <property type="match status" value="1"/>
</dbReference>
<dbReference type="AlphaFoldDB" id="A0A7V5J0Y1"/>
<organism evidence="5">
    <name type="scientific">candidate division WWE3 bacterium</name>
    <dbReference type="NCBI Taxonomy" id="2053526"/>
    <lineage>
        <taxon>Bacteria</taxon>
        <taxon>Katanobacteria</taxon>
    </lineage>
</organism>
<dbReference type="InterPro" id="IPR000119">
    <property type="entry name" value="Hist_DNA-bd"/>
</dbReference>
<dbReference type="GO" id="GO:0030261">
    <property type="term" value="P:chromosome condensation"/>
    <property type="evidence" value="ECO:0007669"/>
    <property type="project" value="UniProtKB-KW"/>
</dbReference>
<evidence type="ECO:0000256" key="2">
    <source>
        <dbReference type="ARBA" id="ARBA00023067"/>
    </source>
</evidence>
<dbReference type="GO" id="GO:1990103">
    <property type="term" value="C:DnaA-HU complex"/>
    <property type="evidence" value="ECO:0007669"/>
    <property type="project" value="UniProtKB-ARBA"/>
</dbReference>
<dbReference type="SUPFAM" id="SSF47729">
    <property type="entry name" value="IHF-like DNA-binding proteins"/>
    <property type="match status" value="1"/>
</dbReference>
<dbReference type="CDD" id="cd13831">
    <property type="entry name" value="HU"/>
    <property type="match status" value="1"/>
</dbReference>
<dbReference type="GO" id="GO:0006270">
    <property type="term" value="P:DNA replication initiation"/>
    <property type="evidence" value="ECO:0007669"/>
    <property type="project" value="UniProtKB-ARBA"/>
</dbReference>
<dbReference type="PANTHER" id="PTHR33175:SF3">
    <property type="entry name" value="DNA-BINDING PROTEIN HU-BETA"/>
    <property type="match status" value="1"/>
</dbReference>
<dbReference type="GO" id="GO:0005829">
    <property type="term" value="C:cytosol"/>
    <property type="evidence" value="ECO:0007669"/>
    <property type="project" value="TreeGrafter"/>
</dbReference>
<gene>
    <name evidence="5" type="ORF">ENJ78_00440</name>
</gene>
<keyword evidence="3 5" id="KW-0238">DNA-binding</keyword>
<dbReference type="PANTHER" id="PTHR33175">
    <property type="entry name" value="DNA-BINDING PROTEIN HU"/>
    <property type="match status" value="1"/>
</dbReference>
<dbReference type="Pfam" id="PF00216">
    <property type="entry name" value="Bac_DNA_binding"/>
    <property type="match status" value="1"/>
</dbReference>
<dbReference type="PROSITE" id="PS00045">
    <property type="entry name" value="HISTONE_LIKE"/>
    <property type="match status" value="1"/>
</dbReference>
<evidence type="ECO:0000313" key="5">
    <source>
        <dbReference type="EMBL" id="HHH14159.1"/>
    </source>
</evidence>
<dbReference type="EMBL" id="DRNS01000032">
    <property type="protein sequence ID" value="HHH14159.1"/>
    <property type="molecule type" value="Genomic_DNA"/>
</dbReference>
<dbReference type="GO" id="GO:0003677">
    <property type="term" value="F:DNA binding"/>
    <property type="evidence" value="ECO:0007669"/>
    <property type="project" value="UniProtKB-KW"/>
</dbReference>
<reference evidence="5" key="1">
    <citation type="journal article" date="2020" name="mSystems">
        <title>Genome- and Community-Level Interaction Insights into Carbon Utilization and Element Cycling Functions of Hydrothermarchaeota in Hydrothermal Sediment.</title>
        <authorList>
            <person name="Zhou Z."/>
            <person name="Liu Y."/>
            <person name="Xu W."/>
            <person name="Pan J."/>
            <person name="Luo Z.H."/>
            <person name="Li M."/>
        </authorList>
    </citation>
    <scope>NUCLEOTIDE SEQUENCE [LARGE SCALE GENOMIC DNA]</scope>
    <source>
        <strain evidence="5">HyVt-517</strain>
    </source>
</reference>
<evidence type="ECO:0000256" key="1">
    <source>
        <dbReference type="ARBA" id="ARBA00010529"/>
    </source>
</evidence>
<evidence type="ECO:0000256" key="4">
    <source>
        <dbReference type="RuleBase" id="RU003939"/>
    </source>
</evidence>
<comment type="caution">
    <text evidence="5">The sequence shown here is derived from an EMBL/GenBank/DDBJ whole genome shotgun (WGS) entry which is preliminary data.</text>
</comment>
<comment type="similarity">
    <text evidence="1 4">Belongs to the bacterial histone-like protein family.</text>
</comment>
<dbReference type="GO" id="GO:1990178">
    <property type="term" value="C:HU-DNA complex"/>
    <property type="evidence" value="ECO:0007669"/>
    <property type="project" value="UniProtKB-ARBA"/>
</dbReference>
<name>A0A7V5J0Y1_UNCKA</name>
<dbReference type="GO" id="GO:0010467">
    <property type="term" value="P:gene expression"/>
    <property type="evidence" value="ECO:0007669"/>
    <property type="project" value="UniProtKB-ARBA"/>
</dbReference>
<dbReference type="GO" id="GO:0042802">
    <property type="term" value="F:identical protein binding"/>
    <property type="evidence" value="ECO:0007669"/>
    <property type="project" value="UniProtKB-ARBA"/>
</dbReference>
<dbReference type="InterPro" id="IPR010992">
    <property type="entry name" value="IHF-like_DNA-bd_dom_sf"/>
</dbReference>
<dbReference type="Gene3D" id="4.10.520.10">
    <property type="entry name" value="IHF-like DNA-binding proteins"/>
    <property type="match status" value="1"/>
</dbReference>